<dbReference type="VEuPathDB" id="CryptoDB:Cvel_18827"/>
<proteinExistence type="predicted"/>
<protein>
    <submittedName>
        <fullName evidence="2">Uncharacterized protein</fullName>
    </submittedName>
</protein>
<evidence type="ECO:0000313" key="2">
    <source>
        <dbReference type="EMBL" id="CEM18540.1"/>
    </source>
</evidence>
<dbReference type="AlphaFoldDB" id="A0A0G4FUJ1"/>
<accession>A0A0G4FUJ1</accession>
<name>A0A0G4FUJ1_9ALVE</name>
<sequence length="68" mass="7489">MSQSTATLQASVPAEVPQANSASRSAGREKEKKKEERKDNELCVIFDHARRTIEGRCRFPLGSLDLSG</sequence>
<reference evidence="2" key="1">
    <citation type="submission" date="2014-11" db="EMBL/GenBank/DDBJ databases">
        <authorList>
            <person name="Otto D Thomas"/>
            <person name="Naeem Raeece"/>
        </authorList>
    </citation>
    <scope>NUCLEOTIDE SEQUENCE</scope>
</reference>
<gene>
    <name evidence="2" type="ORF">Cvel_18827</name>
</gene>
<feature type="compositionally biased region" description="Basic and acidic residues" evidence="1">
    <location>
        <begin position="26"/>
        <end position="41"/>
    </location>
</feature>
<feature type="region of interest" description="Disordered" evidence="1">
    <location>
        <begin position="1"/>
        <end position="41"/>
    </location>
</feature>
<organism evidence="2">
    <name type="scientific">Chromera velia CCMP2878</name>
    <dbReference type="NCBI Taxonomy" id="1169474"/>
    <lineage>
        <taxon>Eukaryota</taxon>
        <taxon>Sar</taxon>
        <taxon>Alveolata</taxon>
        <taxon>Colpodellida</taxon>
        <taxon>Chromeraceae</taxon>
        <taxon>Chromera</taxon>
    </lineage>
</organism>
<evidence type="ECO:0000256" key="1">
    <source>
        <dbReference type="SAM" id="MobiDB-lite"/>
    </source>
</evidence>
<dbReference type="EMBL" id="CDMZ01000641">
    <property type="protein sequence ID" value="CEM18540.1"/>
    <property type="molecule type" value="Genomic_DNA"/>
</dbReference>
<feature type="compositionally biased region" description="Polar residues" evidence="1">
    <location>
        <begin position="1"/>
        <end position="10"/>
    </location>
</feature>